<dbReference type="GO" id="GO:0003691">
    <property type="term" value="F:double-stranded telomeric DNA binding"/>
    <property type="evidence" value="ECO:0007669"/>
    <property type="project" value="TreeGrafter"/>
</dbReference>
<feature type="binding site" evidence="19">
    <location>
        <position position="688"/>
    </location>
    <ligand>
        <name>Zn(2+)</name>
        <dbReference type="ChEBI" id="CHEBI:29105"/>
    </ligand>
</feature>
<feature type="coiled-coil region" evidence="20">
    <location>
        <begin position="715"/>
        <end position="883"/>
    </location>
</feature>
<keyword evidence="14 20" id="KW-0175">Coiled coil</keyword>
<dbReference type="SUPFAM" id="SSF52540">
    <property type="entry name" value="P-loop containing nucleoside triphosphate hydrolases"/>
    <property type="match status" value="1"/>
</dbReference>
<keyword evidence="23" id="KW-1185">Reference proteome</keyword>
<keyword evidence="9" id="KW-0227">DNA damage</keyword>
<dbReference type="OrthoDB" id="18797at2759"/>
<dbReference type="PANTHER" id="PTHR18867">
    <property type="entry name" value="RAD50"/>
    <property type="match status" value="1"/>
</dbReference>
<comment type="cofactor">
    <cofactor evidence="1">
        <name>Zn(2+)</name>
        <dbReference type="ChEBI" id="CHEBI:29105"/>
    </cofactor>
</comment>
<sequence>MATLEKLSIRGIRSFGTDPEDEQKITFSSPLTLILGENGSGKTTIIECLKYGLTGECPIGTEKGRLFVHDPKIFNNRESLARVKLQIRNSLNHKYTVTRGMKSSEKNGKSKFETIDNSIVVERENQKPEELSYRGNDVNTHMCLTMGVSEAVINNVLFCHQEESSWPLDTDKKLKEKFDAIFGTTEYNKAIEKLIKLRKKYSEQVKIKDVETKVTLRLKRETEGKMMELQTNETKLAKCEVELSKFAEEIKPIEERMLTIQKLEWEVSKIQEEKVKLTTKIENCKEQQVTLSSKIKNKFDGSSAMLDREIRLFKEKMNEKKDGLAADEQDLERVKVQVERLRNTLSDLEKKRTTLILQRQKEQDLLADQFKLCSELYKKINLVVDFESQDENVNMEDNLKKIAQAIKREESDVSDLSKSHEKIDHDLQVEVDKFREQRASVESNISSEKKQIEVLKVEEKKGQQAIENVERSAESLKRVMSELAKVSDCYEKLSQTSNLDEVKRNIDAKRARRNNLQSQLDTIDQEILFLSSISKTTAEISVKETQLESKEAEARKIRNKHSDNLRRLLNNETIEGNYKRRVDNVYQHCVREKDEINKNINRNQQKITELEIGRKNQKEELNRLEKELTECDEKIYEQCHGTPFVEVLARVKENVAKYQLDHGAIKSSELLYKKYIGKLEGESCCPLCHKEMNGSEVGELTSELTDEIRRLPENIKRIELTLKSEQKKLEQLLSMQPMTIRLETLKVDIPKKKEKLKETEESLSTAMNDAETLQISTAEPTSNIDLASKMLGDMSVLDEALKDVARIQQELVTLKASIPQQKSSTMTMDTAQEKKASISAEYKKNNSEISALEDKYDQNSKMINSLREKRNKLKDEQIKLQEDAHALPQMKIRQEEIVQQISKRSGELRRIESTLEPLNRQLSEVLDRKQRIKSENRQILDVATKKLNDIKHNETDLKRCHNEVQKLAEMRLQSEIDRLKISMKKYQDDQKEKSTENTELTSKIEKLRKEISGQELIERNLLDNKELKTLEGEEAELKALLDEQLKNYGEMDFGSIQREKKVLKEKEETISRKRSECVGQKNELLSQKSLLEKELNKPDFKNAVKNHLQAIFEVTVLKKIVADLGQYRMALESALLKFHSEKMNKINRLIRELWRSIYRGNDIDYVQIQTNEMKNSSADSRRSYDYRVVQSKNDVEIDMRGRCSAGQRVLACLIIRIALAETFSANCGVLALDEPTTNLDQNNIVSLCEALNKIVEERQAETNFMLLIITHDEEFISTLGSLSTYYKVSRNGSGKSIIQKVKLS</sequence>
<dbReference type="FunFam" id="3.40.50.300:FF:000593">
    <property type="entry name" value="DNA repair protein RAD50"/>
    <property type="match status" value="1"/>
</dbReference>
<evidence type="ECO:0000256" key="20">
    <source>
        <dbReference type="SAM" id="Coils"/>
    </source>
</evidence>
<evidence type="ECO:0000256" key="8">
    <source>
        <dbReference type="ARBA" id="ARBA00022741"/>
    </source>
</evidence>
<evidence type="ECO:0000256" key="19">
    <source>
        <dbReference type="PROSITE-ProRule" id="PRU00471"/>
    </source>
</evidence>
<evidence type="ECO:0000256" key="16">
    <source>
        <dbReference type="ARBA" id="ARBA00023242"/>
    </source>
</evidence>
<feature type="coiled-coil region" evidence="20">
    <location>
        <begin position="253"/>
        <end position="287"/>
    </location>
</feature>
<evidence type="ECO:0000256" key="3">
    <source>
        <dbReference type="ARBA" id="ARBA00004286"/>
    </source>
</evidence>
<dbReference type="GO" id="GO:0000794">
    <property type="term" value="C:condensed nuclear chromosome"/>
    <property type="evidence" value="ECO:0007669"/>
    <property type="project" value="TreeGrafter"/>
</dbReference>
<keyword evidence="17" id="KW-0469">Meiosis</keyword>
<dbReference type="GO" id="GO:0007004">
    <property type="term" value="P:telomere maintenance via telomerase"/>
    <property type="evidence" value="ECO:0007669"/>
    <property type="project" value="TreeGrafter"/>
</dbReference>
<evidence type="ECO:0000256" key="4">
    <source>
        <dbReference type="ARBA" id="ARBA00009439"/>
    </source>
</evidence>
<evidence type="ECO:0000256" key="5">
    <source>
        <dbReference type="ARBA" id="ARBA00017893"/>
    </source>
</evidence>
<dbReference type="GO" id="GO:0016887">
    <property type="term" value="F:ATP hydrolysis activity"/>
    <property type="evidence" value="ECO:0007669"/>
    <property type="project" value="InterPro"/>
</dbReference>
<dbReference type="SUPFAM" id="SSF75712">
    <property type="entry name" value="Rad50 coiled-coil Zn hook"/>
    <property type="match status" value="1"/>
</dbReference>
<evidence type="ECO:0000313" key="23">
    <source>
        <dbReference type="Proteomes" id="UP001151699"/>
    </source>
</evidence>
<feature type="coiled-coil region" evidence="20">
    <location>
        <begin position="600"/>
        <end position="634"/>
    </location>
</feature>
<protein>
    <recommendedName>
        <fullName evidence="5">DNA repair protein RAD50</fullName>
    </recommendedName>
</protein>
<evidence type="ECO:0000256" key="15">
    <source>
        <dbReference type="ARBA" id="ARBA00023204"/>
    </source>
</evidence>
<keyword evidence="6" id="KW-0158">Chromosome</keyword>
<dbReference type="InterPro" id="IPR027417">
    <property type="entry name" value="P-loop_NTPase"/>
</dbReference>
<reference evidence="22" key="1">
    <citation type="submission" date="2022-07" db="EMBL/GenBank/DDBJ databases">
        <authorList>
            <person name="Trinca V."/>
            <person name="Uliana J.V.C."/>
            <person name="Torres T.T."/>
            <person name="Ward R.J."/>
            <person name="Monesi N."/>
        </authorList>
    </citation>
    <scope>NUCLEOTIDE SEQUENCE</scope>
    <source>
        <strain evidence="22">HSMRA1968</strain>
        <tissue evidence="22">Whole embryos</tissue>
    </source>
</reference>
<organism evidence="22 23">
    <name type="scientific">Pseudolycoriella hygida</name>
    <dbReference type="NCBI Taxonomy" id="35572"/>
    <lineage>
        <taxon>Eukaryota</taxon>
        <taxon>Metazoa</taxon>
        <taxon>Ecdysozoa</taxon>
        <taxon>Arthropoda</taxon>
        <taxon>Hexapoda</taxon>
        <taxon>Insecta</taxon>
        <taxon>Pterygota</taxon>
        <taxon>Neoptera</taxon>
        <taxon>Endopterygota</taxon>
        <taxon>Diptera</taxon>
        <taxon>Nematocera</taxon>
        <taxon>Sciaroidea</taxon>
        <taxon>Sciaridae</taxon>
        <taxon>Pseudolycoriella</taxon>
    </lineage>
</organism>
<dbReference type="Pfam" id="PF13476">
    <property type="entry name" value="AAA_23"/>
    <property type="match status" value="1"/>
</dbReference>
<keyword evidence="8" id="KW-0547">Nucleotide-binding</keyword>
<dbReference type="InterPro" id="IPR004584">
    <property type="entry name" value="Rad50_eukaryotes"/>
</dbReference>
<dbReference type="Pfam" id="PF04423">
    <property type="entry name" value="Rad50_zn_hook"/>
    <property type="match status" value="1"/>
</dbReference>
<dbReference type="GO" id="GO:0070192">
    <property type="term" value="P:chromosome organization involved in meiotic cell cycle"/>
    <property type="evidence" value="ECO:0007669"/>
    <property type="project" value="TreeGrafter"/>
</dbReference>
<accession>A0A9Q0S8C6</accession>
<dbReference type="GO" id="GO:0043047">
    <property type="term" value="F:single-stranded telomeric DNA binding"/>
    <property type="evidence" value="ECO:0007669"/>
    <property type="project" value="TreeGrafter"/>
</dbReference>
<keyword evidence="10" id="KW-0378">Hydrolase</keyword>
<dbReference type="GO" id="GO:0000722">
    <property type="term" value="P:telomere maintenance via recombination"/>
    <property type="evidence" value="ECO:0007669"/>
    <property type="project" value="UniProtKB-ARBA"/>
</dbReference>
<evidence type="ECO:0000256" key="18">
    <source>
        <dbReference type="ARBA" id="ARBA00049360"/>
    </source>
</evidence>
<keyword evidence="12" id="KW-0067">ATP-binding</keyword>
<feature type="coiled-coil region" evidence="20">
    <location>
        <begin position="392"/>
        <end position="560"/>
    </location>
</feature>
<comment type="caution">
    <text evidence="22">The sequence shown here is derived from an EMBL/GenBank/DDBJ whole genome shotgun (WGS) entry which is preliminary data.</text>
</comment>
<keyword evidence="16" id="KW-0539">Nucleus</keyword>
<dbReference type="GO" id="GO:0005524">
    <property type="term" value="F:ATP binding"/>
    <property type="evidence" value="ECO:0007669"/>
    <property type="project" value="UniProtKB-KW"/>
</dbReference>
<dbReference type="InterPro" id="IPR038729">
    <property type="entry name" value="Rad50/SbcC_AAA"/>
</dbReference>
<dbReference type="GO" id="GO:0051880">
    <property type="term" value="F:G-quadruplex DNA binding"/>
    <property type="evidence" value="ECO:0007669"/>
    <property type="project" value="TreeGrafter"/>
</dbReference>
<evidence type="ECO:0000256" key="1">
    <source>
        <dbReference type="ARBA" id="ARBA00001947"/>
    </source>
</evidence>
<evidence type="ECO:0000256" key="17">
    <source>
        <dbReference type="ARBA" id="ARBA00023254"/>
    </source>
</evidence>
<evidence type="ECO:0000256" key="9">
    <source>
        <dbReference type="ARBA" id="ARBA00022763"/>
    </source>
</evidence>
<dbReference type="GO" id="GO:0006302">
    <property type="term" value="P:double-strand break repair"/>
    <property type="evidence" value="ECO:0007669"/>
    <property type="project" value="InterPro"/>
</dbReference>
<feature type="domain" description="Zinc-hook" evidence="21">
    <location>
        <begin position="641"/>
        <end position="737"/>
    </location>
</feature>
<evidence type="ECO:0000259" key="21">
    <source>
        <dbReference type="PROSITE" id="PS51131"/>
    </source>
</evidence>
<feature type="coiled-coil region" evidence="20">
    <location>
        <begin position="314"/>
        <end position="358"/>
    </location>
</feature>
<feature type="coiled-coil region" evidence="20">
    <location>
        <begin position="969"/>
        <end position="1083"/>
    </location>
</feature>
<dbReference type="InterPro" id="IPR013134">
    <property type="entry name" value="Zn_hook_RAD50"/>
</dbReference>
<evidence type="ECO:0000256" key="12">
    <source>
        <dbReference type="ARBA" id="ARBA00022840"/>
    </source>
</evidence>
<dbReference type="Gene3D" id="3.40.50.300">
    <property type="entry name" value="P-loop containing nucleotide triphosphate hydrolases"/>
    <property type="match status" value="2"/>
</dbReference>
<evidence type="ECO:0000256" key="10">
    <source>
        <dbReference type="ARBA" id="ARBA00022801"/>
    </source>
</evidence>
<gene>
    <name evidence="22" type="primary">rad50</name>
    <name evidence="22" type="ORF">Bhyg_04428</name>
</gene>
<comment type="subcellular location">
    <subcellularLocation>
        <location evidence="3">Chromosome</location>
    </subcellularLocation>
    <subcellularLocation>
        <location evidence="2">Nucleus</location>
    </subcellularLocation>
</comment>
<dbReference type="GO" id="GO:0046872">
    <property type="term" value="F:metal ion binding"/>
    <property type="evidence" value="ECO:0007669"/>
    <property type="project" value="UniProtKB-UniRule"/>
</dbReference>
<dbReference type="Proteomes" id="UP001151699">
    <property type="component" value="Chromosome A"/>
</dbReference>
<dbReference type="GO" id="GO:0030870">
    <property type="term" value="C:Mre11 complex"/>
    <property type="evidence" value="ECO:0007669"/>
    <property type="project" value="InterPro"/>
</dbReference>
<evidence type="ECO:0000256" key="6">
    <source>
        <dbReference type="ARBA" id="ARBA00022454"/>
    </source>
</evidence>
<evidence type="ECO:0000256" key="11">
    <source>
        <dbReference type="ARBA" id="ARBA00022833"/>
    </source>
</evidence>
<evidence type="ECO:0000256" key="14">
    <source>
        <dbReference type="ARBA" id="ARBA00023054"/>
    </source>
</evidence>
<comment type="similarity">
    <text evidence="4">Belongs to the SMC family. RAD50 subfamily.</text>
</comment>
<name>A0A9Q0S8C6_9DIPT</name>
<dbReference type="NCBIfam" id="TIGR00606">
    <property type="entry name" value="rad50"/>
    <property type="match status" value="1"/>
</dbReference>
<evidence type="ECO:0000256" key="7">
    <source>
        <dbReference type="ARBA" id="ARBA00022723"/>
    </source>
</evidence>
<comment type="catalytic activity">
    <reaction evidence="18">
        <text>ATP + H2O = ADP + phosphate + H(+)</text>
        <dbReference type="Rhea" id="RHEA:13065"/>
        <dbReference type="ChEBI" id="CHEBI:15377"/>
        <dbReference type="ChEBI" id="CHEBI:15378"/>
        <dbReference type="ChEBI" id="CHEBI:30616"/>
        <dbReference type="ChEBI" id="CHEBI:43474"/>
        <dbReference type="ChEBI" id="CHEBI:456216"/>
    </reaction>
</comment>
<dbReference type="PANTHER" id="PTHR18867:SF12">
    <property type="entry name" value="DNA REPAIR PROTEIN RAD50"/>
    <property type="match status" value="1"/>
</dbReference>
<keyword evidence="13" id="KW-0460">Magnesium</keyword>
<keyword evidence="7 19" id="KW-0479">Metal-binding</keyword>
<dbReference type="EMBL" id="WJQU01000001">
    <property type="protein sequence ID" value="KAJ6649194.1"/>
    <property type="molecule type" value="Genomic_DNA"/>
</dbReference>
<keyword evidence="11 19" id="KW-0862">Zinc</keyword>
<evidence type="ECO:0000256" key="13">
    <source>
        <dbReference type="ARBA" id="ARBA00022842"/>
    </source>
</evidence>
<evidence type="ECO:0000313" key="22">
    <source>
        <dbReference type="EMBL" id="KAJ6649194.1"/>
    </source>
</evidence>
<evidence type="ECO:0000256" key="2">
    <source>
        <dbReference type="ARBA" id="ARBA00004123"/>
    </source>
</evidence>
<feature type="binding site" evidence="19">
    <location>
        <position position="685"/>
    </location>
    <ligand>
        <name>Zn(2+)</name>
        <dbReference type="ChEBI" id="CHEBI:29105"/>
    </ligand>
</feature>
<keyword evidence="15" id="KW-0234">DNA repair</keyword>
<proteinExistence type="inferred from homology"/>
<dbReference type="PROSITE" id="PS51131">
    <property type="entry name" value="ZN_HOOK"/>
    <property type="match status" value="1"/>
</dbReference>